<evidence type="ECO:0000256" key="1">
    <source>
        <dbReference type="ARBA" id="ARBA00006484"/>
    </source>
</evidence>
<organism evidence="3 4">
    <name type="scientific">Sulfobacillus acidophilus (strain ATCC 700253 / DSM 10332 / NAL)</name>
    <dbReference type="NCBI Taxonomy" id="679936"/>
    <lineage>
        <taxon>Bacteria</taxon>
        <taxon>Bacillati</taxon>
        <taxon>Bacillota</taxon>
        <taxon>Clostridia</taxon>
        <taxon>Eubacteriales</taxon>
        <taxon>Clostridiales Family XVII. Incertae Sedis</taxon>
        <taxon>Sulfobacillus</taxon>
    </lineage>
</organism>
<accession>G8U039</accession>
<dbReference type="PRINTS" id="PR00081">
    <property type="entry name" value="GDHRDH"/>
</dbReference>
<comment type="similarity">
    <text evidence="1">Belongs to the short-chain dehydrogenases/reductases (SDR) family.</text>
</comment>
<dbReference type="PANTHER" id="PTHR42879">
    <property type="entry name" value="3-OXOACYL-(ACYL-CARRIER-PROTEIN) REDUCTASE"/>
    <property type="match status" value="1"/>
</dbReference>
<dbReference type="InterPro" id="IPR002347">
    <property type="entry name" value="SDR_fam"/>
</dbReference>
<reference evidence="4" key="1">
    <citation type="submission" date="2011-12" db="EMBL/GenBank/DDBJ databases">
        <title>The complete genome of chromosome of Sulfobacillus acidophilus DSM 10332.</title>
        <authorList>
            <person name="Lucas S."/>
            <person name="Han J."/>
            <person name="Lapidus A."/>
            <person name="Bruce D."/>
            <person name="Goodwin L."/>
            <person name="Pitluck S."/>
            <person name="Peters L."/>
            <person name="Kyrpides N."/>
            <person name="Mavromatis K."/>
            <person name="Ivanova N."/>
            <person name="Mikhailova N."/>
            <person name="Chertkov O."/>
            <person name="Saunders E."/>
            <person name="Detter J.C."/>
            <person name="Tapia R."/>
            <person name="Han C."/>
            <person name="Land M."/>
            <person name="Hauser L."/>
            <person name="Markowitz V."/>
            <person name="Cheng J.-F."/>
            <person name="Hugenholtz P."/>
            <person name="Woyke T."/>
            <person name="Wu D."/>
            <person name="Pukall R."/>
            <person name="Gehrich-Schroeter G."/>
            <person name="Schneider S."/>
            <person name="Klenk H.-P."/>
            <person name="Eisen J.A."/>
        </authorList>
    </citation>
    <scope>NUCLEOTIDE SEQUENCE [LARGE SCALE GENOMIC DNA]</scope>
    <source>
        <strain evidence="4">ATCC 700253 / DSM 10332 / NAL</strain>
    </source>
</reference>
<dbReference type="KEGG" id="sap:Sulac_1795"/>
<dbReference type="PATRIC" id="fig|679936.5.peg.1860"/>
<dbReference type="SUPFAM" id="SSF51735">
    <property type="entry name" value="NAD(P)-binding Rossmann-fold domains"/>
    <property type="match status" value="1"/>
</dbReference>
<dbReference type="HOGENOM" id="CLU_010194_1_2_9"/>
<keyword evidence="2" id="KW-0443">Lipid metabolism</keyword>
<keyword evidence="2" id="KW-0753">Steroid metabolism</keyword>
<keyword evidence="4" id="KW-1185">Reference proteome</keyword>
<dbReference type="Pfam" id="PF13561">
    <property type="entry name" value="adh_short_C2"/>
    <property type="match status" value="1"/>
</dbReference>
<dbReference type="InterPro" id="IPR036291">
    <property type="entry name" value="NAD(P)-bd_dom_sf"/>
</dbReference>
<proteinExistence type="inferred from homology"/>
<dbReference type="EMBL" id="CP003179">
    <property type="protein sequence ID" value="AEW05288.1"/>
    <property type="molecule type" value="Genomic_DNA"/>
</dbReference>
<name>G8U039_SULAD</name>
<protein>
    <submittedName>
        <fullName evidence="3">Short-chain dehydrogenase/reductase SDR</fullName>
    </submittedName>
</protein>
<dbReference type="GO" id="GO:0008202">
    <property type="term" value="P:steroid metabolic process"/>
    <property type="evidence" value="ECO:0007669"/>
    <property type="project" value="UniProtKB-KW"/>
</dbReference>
<evidence type="ECO:0000256" key="2">
    <source>
        <dbReference type="ARBA" id="ARBA00023221"/>
    </source>
</evidence>
<reference evidence="3 4" key="2">
    <citation type="journal article" date="2012" name="Stand. Genomic Sci.">
        <title>Complete genome sequence of the moderately thermophilic mineral-sulfide-oxidizing firmicute Sulfobacillus acidophilus type strain (NAL(T)).</title>
        <authorList>
            <person name="Anderson I."/>
            <person name="Chertkov O."/>
            <person name="Chen A."/>
            <person name="Saunders E."/>
            <person name="Lapidus A."/>
            <person name="Nolan M."/>
            <person name="Lucas S."/>
            <person name="Hammon N."/>
            <person name="Deshpande S."/>
            <person name="Cheng J.F."/>
            <person name="Han C."/>
            <person name="Tapia R."/>
            <person name="Goodwin L.A."/>
            <person name="Pitluck S."/>
            <person name="Liolios K."/>
            <person name="Pagani I."/>
            <person name="Ivanova N."/>
            <person name="Mikhailova N."/>
            <person name="Pati A."/>
            <person name="Palaniappan K."/>
            <person name="Land M."/>
            <person name="Pan C."/>
            <person name="Rohde M."/>
            <person name="Pukall R."/>
            <person name="Goker M."/>
            <person name="Detter J.C."/>
            <person name="Woyke T."/>
            <person name="Bristow J."/>
            <person name="Eisen J.A."/>
            <person name="Markowitz V."/>
            <person name="Hugenholtz P."/>
            <person name="Kyrpides N.C."/>
            <person name="Klenk H.P."/>
            <person name="Mavromatis K."/>
        </authorList>
    </citation>
    <scope>NUCLEOTIDE SEQUENCE [LARGE SCALE GENOMIC DNA]</scope>
    <source>
        <strain evidence="4">ATCC 700253 / DSM 10332 / NAL</strain>
    </source>
</reference>
<evidence type="ECO:0000313" key="3">
    <source>
        <dbReference type="EMBL" id="AEW05288.1"/>
    </source>
</evidence>
<dbReference type="PANTHER" id="PTHR42879:SF6">
    <property type="entry name" value="NADPH-DEPENDENT REDUCTASE BACG"/>
    <property type="match status" value="1"/>
</dbReference>
<dbReference type="Proteomes" id="UP000005439">
    <property type="component" value="Chromosome"/>
</dbReference>
<gene>
    <name evidence="3" type="ordered locus">Sulac_1795</name>
</gene>
<dbReference type="Gene3D" id="3.40.50.720">
    <property type="entry name" value="NAD(P)-binding Rossmann-like Domain"/>
    <property type="match status" value="1"/>
</dbReference>
<dbReference type="InterPro" id="IPR050259">
    <property type="entry name" value="SDR"/>
</dbReference>
<dbReference type="STRING" id="679936.Sulac_1795"/>
<sequence length="243" mass="26524">MDLGLEGRQYLVVGASRGLGQAVAEALESEGASVYKTSREPASDEFWPLNTARLDSVEQFVARWGQRPLDGIFVNTGGPPAKPWQTLTLDEWQTAFQQLVLGPMWLVKELVRQMNRDASILFNTSSSVTSPIPGLMLSNVLRPAIHGLAKTLADELGPAGIRVNVIVPGRIDTERVRTLDQLQAERLQRTLPEVRHASEAQIPLGRYGLPEEFGRAAAWLLSPAASYIHGAAVRIDGGLIRAL</sequence>
<evidence type="ECO:0000313" key="4">
    <source>
        <dbReference type="Proteomes" id="UP000005439"/>
    </source>
</evidence>
<dbReference type="AlphaFoldDB" id="G8U039"/>